<sequence length="61" mass="7379">MGLIKLIRKSQELKQTQMAKRLNISYSHYVKLENGFVNPSFKVLQRIKKEFKEVDMNEFFR</sequence>
<proteinExistence type="predicted"/>
<reference evidence="2 3" key="1">
    <citation type="submission" date="2018-08" db="EMBL/GenBank/DDBJ databases">
        <title>A genome reference for cultivated species of the human gut microbiota.</title>
        <authorList>
            <person name="Zou Y."/>
            <person name="Xue W."/>
            <person name="Luo G."/>
        </authorList>
    </citation>
    <scope>NUCLEOTIDE SEQUENCE [LARGE SCALE GENOMIC DNA]</scope>
    <source>
        <strain evidence="2 3">AF48-16</strain>
    </source>
</reference>
<organism evidence="2 3">
    <name type="scientific">Enterococcus casseliflavus</name>
    <name type="common">Enterococcus flavescens</name>
    <dbReference type="NCBI Taxonomy" id="37734"/>
    <lineage>
        <taxon>Bacteria</taxon>
        <taxon>Bacillati</taxon>
        <taxon>Bacillota</taxon>
        <taxon>Bacilli</taxon>
        <taxon>Lactobacillales</taxon>
        <taxon>Enterococcaceae</taxon>
        <taxon>Enterococcus</taxon>
    </lineage>
</organism>
<evidence type="ECO:0000259" key="1">
    <source>
        <dbReference type="PROSITE" id="PS50943"/>
    </source>
</evidence>
<dbReference type="InterPro" id="IPR010982">
    <property type="entry name" value="Lambda_DNA-bd_dom_sf"/>
</dbReference>
<dbReference type="AlphaFoldDB" id="A0A415ELY3"/>
<name>A0A415ELY3_ENTCA</name>
<dbReference type="EMBL" id="QRMZ01000038">
    <property type="protein sequence ID" value="RHK03116.1"/>
    <property type="molecule type" value="Genomic_DNA"/>
</dbReference>
<dbReference type="Proteomes" id="UP000286288">
    <property type="component" value="Unassembled WGS sequence"/>
</dbReference>
<evidence type="ECO:0000313" key="2">
    <source>
        <dbReference type="EMBL" id="RHK03116.1"/>
    </source>
</evidence>
<comment type="caution">
    <text evidence="2">The sequence shown here is derived from an EMBL/GenBank/DDBJ whole genome shotgun (WGS) entry which is preliminary data.</text>
</comment>
<dbReference type="Gene3D" id="1.10.260.40">
    <property type="entry name" value="lambda repressor-like DNA-binding domains"/>
    <property type="match status" value="1"/>
</dbReference>
<dbReference type="PROSITE" id="PS50943">
    <property type="entry name" value="HTH_CROC1"/>
    <property type="match status" value="1"/>
</dbReference>
<dbReference type="SMART" id="SM00530">
    <property type="entry name" value="HTH_XRE"/>
    <property type="match status" value="1"/>
</dbReference>
<dbReference type="GO" id="GO:0003677">
    <property type="term" value="F:DNA binding"/>
    <property type="evidence" value="ECO:0007669"/>
    <property type="project" value="InterPro"/>
</dbReference>
<dbReference type="InterPro" id="IPR001387">
    <property type="entry name" value="Cro/C1-type_HTH"/>
</dbReference>
<feature type="domain" description="HTH cro/C1-type" evidence="1">
    <location>
        <begin position="4"/>
        <end position="59"/>
    </location>
</feature>
<dbReference type="CDD" id="cd00093">
    <property type="entry name" value="HTH_XRE"/>
    <property type="match status" value="1"/>
</dbReference>
<evidence type="ECO:0000313" key="3">
    <source>
        <dbReference type="Proteomes" id="UP000286288"/>
    </source>
</evidence>
<dbReference type="SUPFAM" id="SSF47413">
    <property type="entry name" value="lambda repressor-like DNA-binding domains"/>
    <property type="match status" value="1"/>
</dbReference>
<protein>
    <submittedName>
        <fullName evidence="2">XRE family transcriptional regulator</fullName>
    </submittedName>
</protein>
<gene>
    <name evidence="2" type="ORF">DW084_17490</name>
</gene>
<accession>A0A415ELY3</accession>
<dbReference type="Pfam" id="PF01381">
    <property type="entry name" value="HTH_3"/>
    <property type="match status" value="1"/>
</dbReference>